<dbReference type="Pfam" id="PF26240">
    <property type="entry name" value="DUF8055"/>
    <property type="match status" value="1"/>
</dbReference>
<protein>
    <recommendedName>
        <fullName evidence="2">DUF8055 domain-containing protein</fullName>
    </recommendedName>
</protein>
<name>A0A1N6Y4X9_9EURY</name>
<dbReference type="InterPro" id="IPR058368">
    <property type="entry name" value="DUF8055"/>
</dbReference>
<accession>A0A1N6Y4X9</accession>
<feature type="domain" description="DUF8055" evidence="2">
    <location>
        <begin position="3"/>
        <end position="117"/>
    </location>
</feature>
<evidence type="ECO:0000313" key="3">
    <source>
        <dbReference type="EMBL" id="SIR09614.1"/>
    </source>
</evidence>
<evidence type="ECO:0000256" key="1">
    <source>
        <dbReference type="SAM" id="MobiDB-lite"/>
    </source>
</evidence>
<dbReference type="OrthoDB" id="339304at2157"/>
<dbReference type="EMBL" id="FTNO01000001">
    <property type="protein sequence ID" value="SIR09614.1"/>
    <property type="molecule type" value="Genomic_DNA"/>
</dbReference>
<proteinExistence type="predicted"/>
<feature type="region of interest" description="Disordered" evidence="1">
    <location>
        <begin position="1"/>
        <end position="32"/>
    </location>
</feature>
<dbReference type="Proteomes" id="UP000186914">
    <property type="component" value="Unassembled WGS sequence"/>
</dbReference>
<gene>
    <name evidence="3" type="ORF">SAMN05421858_1400</name>
</gene>
<sequence>MTEHRDRIADLANRAQADRKSFDPPENPPDEERAVSILRSGVGDVVSVYVEGRTGEFVRFDEWEMTRLEQALNDWLALYARCYGHEIETEFTVREVAELVVKTHNIHDTVQLLTRIPSPEIRRARR</sequence>
<evidence type="ECO:0000313" key="4">
    <source>
        <dbReference type="Proteomes" id="UP000186914"/>
    </source>
</evidence>
<dbReference type="RefSeq" id="WP_076429142.1">
    <property type="nucleotide sequence ID" value="NZ_FTNO01000001.1"/>
</dbReference>
<organism evidence="3 4">
    <name type="scientific">Haladaptatus litoreus</name>
    <dbReference type="NCBI Taxonomy" id="553468"/>
    <lineage>
        <taxon>Archaea</taxon>
        <taxon>Methanobacteriati</taxon>
        <taxon>Methanobacteriota</taxon>
        <taxon>Stenosarchaea group</taxon>
        <taxon>Halobacteria</taxon>
        <taxon>Halobacteriales</taxon>
        <taxon>Haladaptataceae</taxon>
        <taxon>Haladaptatus</taxon>
    </lineage>
</organism>
<reference evidence="4" key="1">
    <citation type="submission" date="2017-01" db="EMBL/GenBank/DDBJ databases">
        <authorList>
            <person name="Varghese N."/>
            <person name="Submissions S."/>
        </authorList>
    </citation>
    <scope>NUCLEOTIDE SEQUENCE [LARGE SCALE GENOMIC DNA]</scope>
    <source>
        <strain evidence="4">CGMCC 1.7737</strain>
    </source>
</reference>
<dbReference type="AlphaFoldDB" id="A0A1N6Y4X9"/>
<evidence type="ECO:0000259" key="2">
    <source>
        <dbReference type="Pfam" id="PF26240"/>
    </source>
</evidence>
<keyword evidence="4" id="KW-1185">Reference proteome</keyword>